<gene>
    <name evidence="7" type="ORF">ACFFN0_01050</name>
</gene>
<keyword evidence="3 5" id="KW-0732">Signal</keyword>
<evidence type="ECO:0000256" key="2">
    <source>
        <dbReference type="ARBA" id="ARBA00022448"/>
    </source>
</evidence>
<evidence type="ECO:0000313" key="7">
    <source>
        <dbReference type="EMBL" id="MFB9730627.1"/>
    </source>
</evidence>
<feature type="domain" description="Solute-binding protein family 3/N-terminal" evidence="6">
    <location>
        <begin position="65"/>
        <end position="287"/>
    </location>
</feature>
<dbReference type="Proteomes" id="UP001589613">
    <property type="component" value="Unassembled WGS sequence"/>
</dbReference>
<accession>A0ABV5UYJ8</accession>
<dbReference type="InterPro" id="IPR051455">
    <property type="entry name" value="Bact_solute-bind_prot3"/>
</dbReference>
<comment type="similarity">
    <text evidence="1">Belongs to the bacterial solute-binding protein 3 family.</text>
</comment>
<feature type="region of interest" description="Disordered" evidence="4">
    <location>
        <begin position="28"/>
        <end position="64"/>
    </location>
</feature>
<dbReference type="PANTHER" id="PTHR30085">
    <property type="entry name" value="AMINO ACID ABC TRANSPORTER PERMEASE"/>
    <property type="match status" value="1"/>
</dbReference>
<keyword evidence="8" id="KW-1185">Reference proteome</keyword>
<comment type="caution">
    <text evidence="7">The sequence shown here is derived from an EMBL/GenBank/DDBJ whole genome shotgun (WGS) entry which is preliminary data.</text>
</comment>
<evidence type="ECO:0000256" key="4">
    <source>
        <dbReference type="SAM" id="MobiDB-lite"/>
    </source>
</evidence>
<sequence length="306" mass="31894">MKKHSPFRIAAVLAASALVLSACGDDTGTEDAGDGGTAAEDTADDDSGTGEGTEDAAAAGGSGEGLTIGIKFDQPGLGLQEGDEYSGMDVDVAIAVAEALGVAEEDITWREAPTPQRENLLTTNQVDMIFATYSITDARKEEVQFAGPYFVAGQDLLVAADSDIEGLDDLDGKLLCSVTGSTSATNVQEEVPGVQLQEYGTYSECVEQLANGTIDALTTDDTILAGYAAQDQYAGQLRVVGAPFSEEHYGVGLNKDSERCEEINEILQGFWDDGTMEGIIEDNLGAADYTANPDLNPPSEIGGHCG</sequence>
<dbReference type="Gene3D" id="3.40.190.10">
    <property type="entry name" value="Periplasmic binding protein-like II"/>
    <property type="match status" value="2"/>
</dbReference>
<proteinExistence type="inferred from homology"/>
<keyword evidence="2" id="KW-0813">Transport</keyword>
<name>A0ABV5UYJ8_9MICO</name>
<dbReference type="SUPFAM" id="SSF53850">
    <property type="entry name" value="Periplasmic binding protein-like II"/>
    <property type="match status" value="1"/>
</dbReference>
<dbReference type="RefSeq" id="WP_141337417.1">
    <property type="nucleotide sequence ID" value="NZ_JBHMAX010000002.1"/>
</dbReference>
<evidence type="ECO:0000259" key="6">
    <source>
        <dbReference type="SMART" id="SM00062"/>
    </source>
</evidence>
<evidence type="ECO:0000256" key="5">
    <source>
        <dbReference type="SAM" id="SignalP"/>
    </source>
</evidence>
<feature type="compositionally biased region" description="Acidic residues" evidence="4">
    <location>
        <begin position="41"/>
        <end position="54"/>
    </location>
</feature>
<evidence type="ECO:0000313" key="8">
    <source>
        <dbReference type="Proteomes" id="UP001589613"/>
    </source>
</evidence>
<feature type="signal peptide" evidence="5">
    <location>
        <begin position="1"/>
        <end position="24"/>
    </location>
</feature>
<dbReference type="EMBL" id="JBHMAX010000002">
    <property type="protein sequence ID" value="MFB9730627.1"/>
    <property type="molecule type" value="Genomic_DNA"/>
</dbReference>
<dbReference type="PANTHER" id="PTHR30085:SF6">
    <property type="entry name" value="ABC TRANSPORTER GLUTAMINE-BINDING PROTEIN GLNH"/>
    <property type="match status" value="1"/>
</dbReference>
<dbReference type="SMART" id="SM00062">
    <property type="entry name" value="PBPb"/>
    <property type="match status" value="1"/>
</dbReference>
<evidence type="ECO:0000256" key="1">
    <source>
        <dbReference type="ARBA" id="ARBA00010333"/>
    </source>
</evidence>
<feature type="chain" id="PRO_5047184125" evidence="5">
    <location>
        <begin position="25"/>
        <end position="306"/>
    </location>
</feature>
<dbReference type="Pfam" id="PF00497">
    <property type="entry name" value="SBP_bac_3"/>
    <property type="match status" value="1"/>
</dbReference>
<dbReference type="PROSITE" id="PS51257">
    <property type="entry name" value="PROKAR_LIPOPROTEIN"/>
    <property type="match status" value="1"/>
</dbReference>
<organism evidence="7 8">
    <name type="scientific">Ornithinimicrobium kibberense</name>
    <dbReference type="NCBI Taxonomy" id="282060"/>
    <lineage>
        <taxon>Bacteria</taxon>
        <taxon>Bacillati</taxon>
        <taxon>Actinomycetota</taxon>
        <taxon>Actinomycetes</taxon>
        <taxon>Micrococcales</taxon>
        <taxon>Ornithinimicrobiaceae</taxon>
        <taxon>Ornithinimicrobium</taxon>
    </lineage>
</organism>
<protein>
    <submittedName>
        <fullName evidence="7">Glutamate ABC transporter substrate-binding protein</fullName>
    </submittedName>
</protein>
<dbReference type="CDD" id="cd13690">
    <property type="entry name" value="PBP2_GluB"/>
    <property type="match status" value="1"/>
</dbReference>
<evidence type="ECO:0000256" key="3">
    <source>
        <dbReference type="ARBA" id="ARBA00022729"/>
    </source>
</evidence>
<dbReference type="InterPro" id="IPR001638">
    <property type="entry name" value="Solute-binding_3/MltF_N"/>
</dbReference>
<reference evidence="7 8" key="1">
    <citation type="submission" date="2024-09" db="EMBL/GenBank/DDBJ databases">
        <authorList>
            <person name="Sun Q."/>
            <person name="Mori K."/>
        </authorList>
    </citation>
    <scope>NUCLEOTIDE SEQUENCE [LARGE SCALE GENOMIC DNA]</scope>
    <source>
        <strain evidence="7 8">JCM 12763</strain>
    </source>
</reference>